<dbReference type="AlphaFoldDB" id="A0A3N4I5P3"/>
<feature type="compositionally biased region" description="Acidic residues" evidence="1">
    <location>
        <begin position="283"/>
        <end position="316"/>
    </location>
</feature>
<organism evidence="2 3">
    <name type="scientific">Ascobolus immersus RN42</name>
    <dbReference type="NCBI Taxonomy" id="1160509"/>
    <lineage>
        <taxon>Eukaryota</taxon>
        <taxon>Fungi</taxon>
        <taxon>Dikarya</taxon>
        <taxon>Ascomycota</taxon>
        <taxon>Pezizomycotina</taxon>
        <taxon>Pezizomycetes</taxon>
        <taxon>Pezizales</taxon>
        <taxon>Ascobolaceae</taxon>
        <taxon>Ascobolus</taxon>
    </lineage>
</organism>
<reference evidence="2 3" key="1">
    <citation type="journal article" date="2018" name="Nat. Ecol. Evol.">
        <title>Pezizomycetes genomes reveal the molecular basis of ectomycorrhizal truffle lifestyle.</title>
        <authorList>
            <person name="Murat C."/>
            <person name="Payen T."/>
            <person name="Noel B."/>
            <person name="Kuo A."/>
            <person name="Morin E."/>
            <person name="Chen J."/>
            <person name="Kohler A."/>
            <person name="Krizsan K."/>
            <person name="Balestrini R."/>
            <person name="Da Silva C."/>
            <person name="Montanini B."/>
            <person name="Hainaut M."/>
            <person name="Levati E."/>
            <person name="Barry K.W."/>
            <person name="Belfiori B."/>
            <person name="Cichocki N."/>
            <person name="Clum A."/>
            <person name="Dockter R.B."/>
            <person name="Fauchery L."/>
            <person name="Guy J."/>
            <person name="Iotti M."/>
            <person name="Le Tacon F."/>
            <person name="Lindquist E.A."/>
            <person name="Lipzen A."/>
            <person name="Malagnac F."/>
            <person name="Mello A."/>
            <person name="Molinier V."/>
            <person name="Miyauchi S."/>
            <person name="Poulain J."/>
            <person name="Riccioni C."/>
            <person name="Rubini A."/>
            <person name="Sitrit Y."/>
            <person name="Splivallo R."/>
            <person name="Traeger S."/>
            <person name="Wang M."/>
            <person name="Zifcakova L."/>
            <person name="Wipf D."/>
            <person name="Zambonelli A."/>
            <person name="Paolocci F."/>
            <person name="Nowrousian M."/>
            <person name="Ottonello S."/>
            <person name="Baldrian P."/>
            <person name="Spatafora J.W."/>
            <person name="Henrissat B."/>
            <person name="Nagy L.G."/>
            <person name="Aury J.M."/>
            <person name="Wincker P."/>
            <person name="Grigoriev I.V."/>
            <person name="Bonfante P."/>
            <person name="Martin F.M."/>
        </authorList>
    </citation>
    <scope>NUCLEOTIDE SEQUENCE [LARGE SCALE GENOMIC DNA]</scope>
    <source>
        <strain evidence="2 3">RN42</strain>
    </source>
</reference>
<evidence type="ECO:0000313" key="2">
    <source>
        <dbReference type="EMBL" id="RPA79988.1"/>
    </source>
</evidence>
<dbReference type="Proteomes" id="UP000275078">
    <property type="component" value="Unassembled WGS sequence"/>
</dbReference>
<evidence type="ECO:0000313" key="3">
    <source>
        <dbReference type="Proteomes" id="UP000275078"/>
    </source>
</evidence>
<evidence type="ECO:0000256" key="1">
    <source>
        <dbReference type="SAM" id="MobiDB-lite"/>
    </source>
</evidence>
<accession>A0A3N4I5P3</accession>
<name>A0A3N4I5P3_ASCIM</name>
<feature type="region of interest" description="Disordered" evidence="1">
    <location>
        <begin position="280"/>
        <end position="334"/>
    </location>
</feature>
<sequence>MSIRTRAARSNSANAAPLLQGLINDPASHRSVRGKKRVYHPRLQIWMEFQNGVAEFVLGNEAGYSNLNMARHVGKSFIRSNPDLFRTAGNVDALHLQRVKGGGMEFVFEVPNIAGQRQECTAVGRVVKRKVFIDYTMGEPDASLVVHDDYPETDDEIEYFAPSHNQPTIPSRSLKTSKNVLPGYYGGKGTAKAAGVSSQKVALDHDDKGEESEDQIIVAMIARLWSMEEGIKEDFSAAKILIVQMVKRLRRLEGYDRFPPLEELPIGRIPELRRALEDVRDQLEDEEEEESSEEEEEEEEEEEVAEGEEEKEEDGVDYLSAPPPRFPSESSEEL</sequence>
<protein>
    <submittedName>
        <fullName evidence="2">Uncharacterized protein</fullName>
    </submittedName>
</protein>
<gene>
    <name evidence="2" type="ORF">BJ508DRAFT_307898</name>
</gene>
<proteinExistence type="predicted"/>
<keyword evidence="3" id="KW-1185">Reference proteome</keyword>
<dbReference type="EMBL" id="ML119693">
    <property type="protein sequence ID" value="RPA79988.1"/>
    <property type="molecule type" value="Genomic_DNA"/>
</dbReference>